<name>A0AAV4U840_CAEEX</name>
<evidence type="ECO:0000313" key="1">
    <source>
        <dbReference type="EMBL" id="GIY53974.1"/>
    </source>
</evidence>
<keyword evidence="2" id="KW-1185">Reference proteome</keyword>
<comment type="caution">
    <text evidence="1">The sequence shown here is derived from an EMBL/GenBank/DDBJ whole genome shotgun (WGS) entry which is preliminary data.</text>
</comment>
<organism evidence="1 2">
    <name type="scientific">Caerostris extrusa</name>
    <name type="common">Bark spider</name>
    <name type="synonym">Caerostris bankana</name>
    <dbReference type="NCBI Taxonomy" id="172846"/>
    <lineage>
        <taxon>Eukaryota</taxon>
        <taxon>Metazoa</taxon>
        <taxon>Ecdysozoa</taxon>
        <taxon>Arthropoda</taxon>
        <taxon>Chelicerata</taxon>
        <taxon>Arachnida</taxon>
        <taxon>Araneae</taxon>
        <taxon>Araneomorphae</taxon>
        <taxon>Entelegynae</taxon>
        <taxon>Araneoidea</taxon>
        <taxon>Araneidae</taxon>
        <taxon>Caerostris</taxon>
    </lineage>
</organism>
<dbReference type="Proteomes" id="UP001054945">
    <property type="component" value="Unassembled WGS sequence"/>
</dbReference>
<evidence type="ECO:0000313" key="2">
    <source>
        <dbReference type="Proteomes" id="UP001054945"/>
    </source>
</evidence>
<reference evidence="1 2" key="1">
    <citation type="submission" date="2021-06" db="EMBL/GenBank/DDBJ databases">
        <title>Caerostris extrusa draft genome.</title>
        <authorList>
            <person name="Kono N."/>
            <person name="Arakawa K."/>
        </authorList>
    </citation>
    <scope>NUCLEOTIDE SEQUENCE [LARGE SCALE GENOMIC DNA]</scope>
</reference>
<gene>
    <name evidence="1" type="ORF">CEXT_236671</name>
</gene>
<sequence length="113" mass="13038">MSRCYGHTMVQHTPKWTEEQGVFRLNVLINSLEWTLDSYKVNMSSGLHTRACTLLEDIYLEKSGFFQTAEVQFNICRVEDFTGRPKGIKVIEKLENFFCPSSSMDSAPCEFEI</sequence>
<accession>A0AAV4U840</accession>
<dbReference type="EMBL" id="BPLR01012446">
    <property type="protein sequence ID" value="GIY53974.1"/>
    <property type="molecule type" value="Genomic_DNA"/>
</dbReference>
<proteinExistence type="predicted"/>
<dbReference type="AlphaFoldDB" id="A0AAV4U840"/>
<protein>
    <submittedName>
        <fullName evidence="1">Uncharacterized protein</fullName>
    </submittedName>
</protein>